<dbReference type="CDD" id="cd00075">
    <property type="entry name" value="HATPase"/>
    <property type="match status" value="1"/>
</dbReference>
<keyword evidence="4" id="KW-0597">Phosphoprotein</keyword>
<dbReference type="SUPFAM" id="SSF55874">
    <property type="entry name" value="ATPase domain of HSP90 chaperone/DNA topoisomerase II/histidine kinase"/>
    <property type="match status" value="1"/>
</dbReference>
<dbReference type="Pfam" id="PF02518">
    <property type="entry name" value="HATPase_c"/>
    <property type="match status" value="1"/>
</dbReference>
<evidence type="ECO:0000256" key="5">
    <source>
        <dbReference type="ARBA" id="ARBA00022679"/>
    </source>
</evidence>
<dbReference type="GO" id="GO:0005524">
    <property type="term" value="F:ATP binding"/>
    <property type="evidence" value="ECO:0007669"/>
    <property type="project" value="UniProtKB-KW"/>
</dbReference>
<dbReference type="GO" id="GO:0000155">
    <property type="term" value="F:phosphorelay sensor kinase activity"/>
    <property type="evidence" value="ECO:0007669"/>
    <property type="project" value="InterPro"/>
</dbReference>
<dbReference type="InterPro" id="IPR003594">
    <property type="entry name" value="HATPase_dom"/>
</dbReference>
<name>A0A328Z2A0_9BURK</name>
<dbReference type="InterPro" id="IPR036890">
    <property type="entry name" value="HATPase_C_sf"/>
</dbReference>
<dbReference type="PROSITE" id="PS50109">
    <property type="entry name" value="HIS_KIN"/>
    <property type="match status" value="1"/>
</dbReference>
<evidence type="ECO:0000256" key="12">
    <source>
        <dbReference type="ARBA" id="ARBA00023136"/>
    </source>
</evidence>
<evidence type="ECO:0000313" key="15">
    <source>
        <dbReference type="EMBL" id="RAR78642.1"/>
    </source>
</evidence>
<dbReference type="OrthoDB" id="8554694at2"/>
<dbReference type="EC" id="2.7.13.3" evidence="3"/>
<evidence type="ECO:0000256" key="3">
    <source>
        <dbReference type="ARBA" id="ARBA00012438"/>
    </source>
</evidence>
<dbReference type="PANTHER" id="PTHR45436:SF14">
    <property type="entry name" value="SENSOR PROTEIN QSEC"/>
    <property type="match status" value="1"/>
</dbReference>
<keyword evidence="8 15" id="KW-0418">Kinase</keyword>
<evidence type="ECO:0000256" key="6">
    <source>
        <dbReference type="ARBA" id="ARBA00022692"/>
    </source>
</evidence>
<dbReference type="SMART" id="SM00388">
    <property type="entry name" value="HisKA"/>
    <property type="match status" value="1"/>
</dbReference>
<evidence type="ECO:0000256" key="13">
    <source>
        <dbReference type="SAM" id="Phobius"/>
    </source>
</evidence>
<organism evidence="15 16">
    <name type="scientific">Paracidovorax anthurii</name>
    <dbReference type="NCBI Taxonomy" id="78229"/>
    <lineage>
        <taxon>Bacteria</taxon>
        <taxon>Pseudomonadati</taxon>
        <taxon>Pseudomonadota</taxon>
        <taxon>Betaproteobacteria</taxon>
        <taxon>Burkholderiales</taxon>
        <taxon>Comamonadaceae</taxon>
        <taxon>Paracidovorax</taxon>
    </lineage>
</organism>
<dbReference type="InterPro" id="IPR004358">
    <property type="entry name" value="Sig_transdc_His_kin-like_C"/>
</dbReference>
<proteinExistence type="predicted"/>
<keyword evidence="16" id="KW-1185">Reference proteome</keyword>
<evidence type="ECO:0000256" key="8">
    <source>
        <dbReference type="ARBA" id="ARBA00022777"/>
    </source>
</evidence>
<dbReference type="SUPFAM" id="SSF47384">
    <property type="entry name" value="Homodimeric domain of signal transducing histidine kinase"/>
    <property type="match status" value="1"/>
</dbReference>
<keyword evidence="5" id="KW-0808">Transferase</keyword>
<dbReference type="InterPro" id="IPR050428">
    <property type="entry name" value="TCS_sensor_his_kinase"/>
</dbReference>
<dbReference type="Gene3D" id="3.30.565.10">
    <property type="entry name" value="Histidine kinase-like ATPase, C-terminal domain"/>
    <property type="match status" value="1"/>
</dbReference>
<keyword evidence="9" id="KW-0067">ATP-binding</keyword>
<gene>
    <name evidence="15" type="ORF">AX018_102917</name>
</gene>
<reference evidence="15 16" key="1">
    <citation type="submission" date="2018-06" db="EMBL/GenBank/DDBJ databases">
        <title>Genomic Encyclopedia of Archaeal and Bacterial Type Strains, Phase II (KMG-II): from individual species to whole genera.</title>
        <authorList>
            <person name="Goeker M."/>
        </authorList>
    </citation>
    <scope>NUCLEOTIDE SEQUENCE [LARGE SCALE GENOMIC DNA]</scope>
    <source>
        <strain evidence="15 16">CFPB 3232</strain>
    </source>
</reference>
<accession>A0A328Z2A0</accession>
<evidence type="ECO:0000256" key="9">
    <source>
        <dbReference type="ARBA" id="ARBA00022840"/>
    </source>
</evidence>
<dbReference type="SMART" id="SM00387">
    <property type="entry name" value="HATPase_c"/>
    <property type="match status" value="1"/>
</dbReference>
<dbReference type="Pfam" id="PF00512">
    <property type="entry name" value="HisKA"/>
    <property type="match status" value="1"/>
</dbReference>
<evidence type="ECO:0000259" key="14">
    <source>
        <dbReference type="PROSITE" id="PS50109"/>
    </source>
</evidence>
<feature type="domain" description="Histidine kinase" evidence="14">
    <location>
        <begin position="242"/>
        <end position="453"/>
    </location>
</feature>
<feature type="transmembrane region" description="Helical" evidence="13">
    <location>
        <begin position="12"/>
        <end position="34"/>
    </location>
</feature>
<evidence type="ECO:0000256" key="7">
    <source>
        <dbReference type="ARBA" id="ARBA00022741"/>
    </source>
</evidence>
<keyword evidence="6 13" id="KW-0812">Transmembrane</keyword>
<dbReference type="PRINTS" id="PR00344">
    <property type="entry name" value="BCTRLSENSOR"/>
</dbReference>
<dbReference type="InterPro" id="IPR005467">
    <property type="entry name" value="His_kinase_dom"/>
</dbReference>
<sequence>MRRQASLQGRLLRVLLLAVGLVAGLLVAMDYLAFQSGIADRVAQRSAAEGLGEALADVDEPVAAAIVRATELQFNRSRRAAGLPDIEDLAFELQTIEGRQVYASGALKGQGALAPEQARQEVIHMRGHAYWPYLHETARWRVILYEPVVQDSLLLRWLGGGLLPSILVAVPLLMLPLWWAVRTGLAPLRRLVSALAKRDAAALMPLEVDLRYAELQPIVRAIDDLLARARQHVAQERALTNNTAHELRTPLAVIATHAHALATAPDAASADVARQGIQRGVQRTSHLVEQLLTLARLESSGVPRATESVDLVAVCRQHLIDLTPLADARGIEMALVSPDQCQATVVLPAVHSVVDNLLRNALSHCPPGSHVEVQLLRQDGQVRVVVLDDGPGMPAEERAQAFERFFRGQGAGPGSGLGLAIVGEAARLLGGRVFLEAQEGAGLRVTVEWRDGAAVA</sequence>
<dbReference type="PANTHER" id="PTHR45436">
    <property type="entry name" value="SENSOR HISTIDINE KINASE YKOH"/>
    <property type="match status" value="1"/>
</dbReference>
<dbReference type="InterPro" id="IPR036097">
    <property type="entry name" value="HisK_dim/P_sf"/>
</dbReference>
<dbReference type="Gene3D" id="1.10.287.130">
    <property type="match status" value="1"/>
</dbReference>
<dbReference type="RefSeq" id="WP_146749324.1">
    <property type="nucleotide sequence ID" value="NZ_CBCSGC010000141.1"/>
</dbReference>
<dbReference type="InterPro" id="IPR003661">
    <property type="entry name" value="HisK_dim/P_dom"/>
</dbReference>
<keyword evidence="11" id="KW-0902">Two-component regulatory system</keyword>
<dbReference type="Proteomes" id="UP000248856">
    <property type="component" value="Unassembled WGS sequence"/>
</dbReference>
<keyword evidence="12 13" id="KW-0472">Membrane</keyword>
<comment type="catalytic activity">
    <reaction evidence="1">
        <text>ATP + protein L-histidine = ADP + protein N-phospho-L-histidine.</text>
        <dbReference type="EC" id="2.7.13.3"/>
    </reaction>
</comment>
<keyword evidence="7" id="KW-0547">Nucleotide-binding</keyword>
<keyword evidence="10 13" id="KW-1133">Transmembrane helix</keyword>
<protein>
    <recommendedName>
        <fullName evidence="3">histidine kinase</fullName>
        <ecNumber evidence="3">2.7.13.3</ecNumber>
    </recommendedName>
</protein>
<dbReference type="CDD" id="cd00082">
    <property type="entry name" value="HisKA"/>
    <property type="match status" value="1"/>
</dbReference>
<dbReference type="AlphaFoldDB" id="A0A328Z2A0"/>
<dbReference type="EMBL" id="QLTA01000029">
    <property type="protein sequence ID" value="RAR78642.1"/>
    <property type="molecule type" value="Genomic_DNA"/>
</dbReference>
<evidence type="ECO:0000256" key="4">
    <source>
        <dbReference type="ARBA" id="ARBA00022553"/>
    </source>
</evidence>
<evidence type="ECO:0000256" key="2">
    <source>
        <dbReference type="ARBA" id="ARBA00004141"/>
    </source>
</evidence>
<comment type="subcellular location">
    <subcellularLocation>
        <location evidence="2">Membrane</location>
        <topology evidence="2">Multi-pass membrane protein</topology>
    </subcellularLocation>
</comment>
<evidence type="ECO:0000256" key="11">
    <source>
        <dbReference type="ARBA" id="ARBA00023012"/>
    </source>
</evidence>
<evidence type="ECO:0000256" key="10">
    <source>
        <dbReference type="ARBA" id="ARBA00022989"/>
    </source>
</evidence>
<comment type="caution">
    <text evidence="15">The sequence shown here is derived from an EMBL/GenBank/DDBJ whole genome shotgun (WGS) entry which is preliminary data.</text>
</comment>
<dbReference type="GO" id="GO:0005886">
    <property type="term" value="C:plasma membrane"/>
    <property type="evidence" value="ECO:0007669"/>
    <property type="project" value="TreeGrafter"/>
</dbReference>
<evidence type="ECO:0000313" key="16">
    <source>
        <dbReference type="Proteomes" id="UP000248856"/>
    </source>
</evidence>
<evidence type="ECO:0000256" key="1">
    <source>
        <dbReference type="ARBA" id="ARBA00000085"/>
    </source>
</evidence>